<dbReference type="CDD" id="cd06260">
    <property type="entry name" value="DUF820-like"/>
    <property type="match status" value="1"/>
</dbReference>
<accession>A0A250J6G1</accession>
<dbReference type="Gene3D" id="3.90.1570.10">
    <property type="entry name" value="tt1808, chain A"/>
    <property type="match status" value="1"/>
</dbReference>
<dbReference type="InterPro" id="IPR011335">
    <property type="entry name" value="Restrct_endonuc-II-like"/>
</dbReference>
<sequence length="196" mass="21921">MGRGRRPATYEDIEALPPGWVGEIIDDELWAFPRPAKWHARAATVLGARLGNTFDLGQGGPGGWWLLLEPELHLGRQVLVPDLAGWRRERVPGLLERDDPFFDVAPDWVCEVLSPSTAALDRGRKPALYHQEGVSHSWLVDPRAHSLEVYRRGRNGWTLAARHTGDETIRAEPFDAEPLELGLLWAPKSIPPAPRP</sequence>
<evidence type="ECO:0000313" key="2">
    <source>
        <dbReference type="EMBL" id="ATB39504.1"/>
    </source>
</evidence>
<dbReference type="PANTHER" id="PTHR34107">
    <property type="entry name" value="SLL0198 PROTEIN-RELATED"/>
    <property type="match status" value="1"/>
</dbReference>
<protein>
    <recommendedName>
        <fullName evidence="1">Putative restriction endonuclease domain-containing protein</fullName>
    </recommendedName>
</protein>
<dbReference type="Pfam" id="PF05685">
    <property type="entry name" value="Uma2"/>
    <property type="match status" value="1"/>
</dbReference>
<evidence type="ECO:0000259" key="1">
    <source>
        <dbReference type="Pfam" id="PF05685"/>
    </source>
</evidence>
<feature type="domain" description="Putative restriction endonuclease" evidence="1">
    <location>
        <begin position="10"/>
        <end position="173"/>
    </location>
</feature>
<dbReference type="InterPro" id="IPR012296">
    <property type="entry name" value="Nuclease_put_TT1808"/>
</dbReference>
<dbReference type="InterPro" id="IPR008538">
    <property type="entry name" value="Uma2"/>
</dbReference>
<dbReference type="PANTHER" id="PTHR34107:SF4">
    <property type="entry name" value="SLL1222 PROTEIN"/>
    <property type="match status" value="1"/>
</dbReference>
<gene>
    <name evidence="2" type="ORF">CYFUS_004948</name>
</gene>
<organism evidence="2 3">
    <name type="scientific">Cystobacter fuscus</name>
    <dbReference type="NCBI Taxonomy" id="43"/>
    <lineage>
        <taxon>Bacteria</taxon>
        <taxon>Pseudomonadati</taxon>
        <taxon>Myxococcota</taxon>
        <taxon>Myxococcia</taxon>
        <taxon>Myxococcales</taxon>
        <taxon>Cystobacterineae</taxon>
        <taxon>Archangiaceae</taxon>
        <taxon>Cystobacter</taxon>
    </lineage>
</organism>
<dbReference type="AlphaFoldDB" id="A0A250J6G1"/>
<dbReference type="RefSeq" id="WP_095987525.1">
    <property type="nucleotide sequence ID" value="NZ_CP022098.1"/>
</dbReference>
<dbReference type="KEGG" id="cfus:CYFUS_004948"/>
<dbReference type="EMBL" id="CP022098">
    <property type="protein sequence ID" value="ATB39504.1"/>
    <property type="molecule type" value="Genomic_DNA"/>
</dbReference>
<proteinExistence type="predicted"/>
<reference evidence="2 3" key="1">
    <citation type="submission" date="2017-06" db="EMBL/GenBank/DDBJ databases">
        <title>Sequencing and comparative analysis of myxobacterial genomes.</title>
        <authorList>
            <person name="Rupp O."/>
            <person name="Goesmann A."/>
            <person name="Sogaard-Andersen L."/>
        </authorList>
    </citation>
    <scope>NUCLEOTIDE SEQUENCE [LARGE SCALE GENOMIC DNA]</scope>
    <source>
        <strain evidence="2 3">DSM 52655</strain>
    </source>
</reference>
<dbReference type="Proteomes" id="UP000217257">
    <property type="component" value="Chromosome"/>
</dbReference>
<name>A0A250J6G1_9BACT</name>
<evidence type="ECO:0000313" key="3">
    <source>
        <dbReference type="Proteomes" id="UP000217257"/>
    </source>
</evidence>
<dbReference type="SUPFAM" id="SSF52980">
    <property type="entry name" value="Restriction endonuclease-like"/>
    <property type="match status" value="1"/>
</dbReference>